<protein>
    <submittedName>
        <fullName evidence="2">RxLR effector protein</fullName>
    </submittedName>
</protein>
<reference evidence="3" key="1">
    <citation type="submission" date="2017-03" db="EMBL/GenBank/DDBJ databases">
        <title>Phytopthora megakarya and P. palmivora, two closely related causual agents of cacao black pod achieved similar genome size and gene model numbers by different mechanisms.</title>
        <authorList>
            <person name="Ali S."/>
            <person name="Shao J."/>
            <person name="Larry D.J."/>
            <person name="Kronmiller B."/>
            <person name="Shen D."/>
            <person name="Strem M.D."/>
            <person name="Melnick R.L."/>
            <person name="Guiltinan M.J."/>
            <person name="Tyler B.M."/>
            <person name="Meinhardt L.W."/>
            <person name="Bailey B.A."/>
        </authorList>
    </citation>
    <scope>NUCLEOTIDE SEQUENCE [LARGE SCALE GENOMIC DNA]</scope>
    <source>
        <strain evidence="3">zdho120</strain>
    </source>
</reference>
<comment type="caution">
    <text evidence="2">The sequence shown here is derived from an EMBL/GenBank/DDBJ whole genome shotgun (WGS) entry which is preliminary data.</text>
</comment>
<gene>
    <name evidence="2" type="ORF">PHMEG_00010766</name>
</gene>
<sequence length="180" mass="20262">MRQSVLSFFLVVIIAGSDSIFAIATIQGGTARHLKGVQSLDTFGLQTEGNEEINTEDEERGWKDTVNKLNPNIVNKIDDANVPVTSQSKWQSIVAYIQSGKFKNVDITNIKWKAAFSKLKADGQLKNVDEAQMAKFTILDRFRAVLGTFSPGPMRHKWRSLLLKAWQRLSQRILRSQANL</sequence>
<feature type="chain" id="PRO_5012556265" evidence="1">
    <location>
        <begin position="20"/>
        <end position="180"/>
    </location>
</feature>
<dbReference type="EMBL" id="NBNE01001098">
    <property type="protein sequence ID" value="OWZ15568.1"/>
    <property type="molecule type" value="Genomic_DNA"/>
</dbReference>
<evidence type="ECO:0000313" key="3">
    <source>
        <dbReference type="Proteomes" id="UP000198211"/>
    </source>
</evidence>
<accession>A0A225WE97</accession>
<name>A0A225WE97_9STRA</name>
<dbReference type="Proteomes" id="UP000198211">
    <property type="component" value="Unassembled WGS sequence"/>
</dbReference>
<evidence type="ECO:0000313" key="2">
    <source>
        <dbReference type="EMBL" id="OWZ15568.1"/>
    </source>
</evidence>
<keyword evidence="1" id="KW-0732">Signal</keyword>
<proteinExistence type="predicted"/>
<dbReference type="AlphaFoldDB" id="A0A225WE97"/>
<evidence type="ECO:0000256" key="1">
    <source>
        <dbReference type="SAM" id="SignalP"/>
    </source>
</evidence>
<organism evidence="2 3">
    <name type="scientific">Phytophthora megakarya</name>
    <dbReference type="NCBI Taxonomy" id="4795"/>
    <lineage>
        <taxon>Eukaryota</taxon>
        <taxon>Sar</taxon>
        <taxon>Stramenopiles</taxon>
        <taxon>Oomycota</taxon>
        <taxon>Peronosporomycetes</taxon>
        <taxon>Peronosporales</taxon>
        <taxon>Peronosporaceae</taxon>
        <taxon>Phytophthora</taxon>
    </lineage>
</organism>
<keyword evidence="3" id="KW-1185">Reference proteome</keyword>
<feature type="signal peptide" evidence="1">
    <location>
        <begin position="1"/>
        <end position="19"/>
    </location>
</feature>